<feature type="chain" id="PRO_5045927661" evidence="1">
    <location>
        <begin position="18"/>
        <end position="297"/>
    </location>
</feature>
<comment type="caution">
    <text evidence="2">The sequence shown here is derived from an EMBL/GenBank/DDBJ whole genome shotgun (WGS) entry which is preliminary data.</text>
</comment>
<evidence type="ECO:0000313" key="3">
    <source>
        <dbReference type="Proteomes" id="UP001595962"/>
    </source>
</evidence>
<protein>
    <submittedName>
        <fullName evidence="2">Substrate-binding periplasmic protein</fullName>
    </submittedName>
</protein>
<dbReference type="SUPFAM" id="SSF53850">
    <property type="entry name" value="Periplasmic binding protein-like II"/>
    <property type="match status" value="1"/>
</dbReference>
<gene>
    <name evidence="2" type="ORF">ACFO3I_04340</name>
</gene>
<organism evidence="2 3">
    <name type="scientific">Rheinheimera marina</name>
    <dbReference type="NCBI Taxonomy" id="1774958"/>
    <lineage>
        <taxon>Bacteria</taxon>
        <taxon>Pseudomonadati</taxon>
        <taxon>Pseudomonadota</taxon>
        <taxon>Gammaproteobacteria</taxon>
        <taxon>Chromatiales</taxon>
        <taxon>Chromatiaceae</taxon>
        <taxon>Rheinheimera</taxon>
    </lineage>
</organism>
<name>A0ABV9JHQ2_9GAMM</name>
<sequence>MFKVVVALMLWSAPLFAAEPLVLRYPQLAEVSDQRSEYPLALLRLALDKMAIKAELQPTSQTLSKSRAIALLQQEREVDIVWTMTSKEKEASLLPVRIPLMKGLGAYRALLIRQGNQELFSEELPVKRFKQRILAQGHDWVDTQILRQHRFSVQAASDYPTLFQMLDKGRVDAVPRAVTEIIPELSRYQQQGAALEVEQHWLLHYPGAVYFFVAPSQATLAALIEQGLEKAIADGSFDLLFVQHFAEDIQQLKLNERHLLELENPLLPAATPLERKELWYKLEPKRYTELNLDPIQK</sequence>
<proteinExistence type="predicted"/>
<evidence type="ECO:0000313" key="2">
    <source>
        <dbReference type="EMBL" id="MFC4654253.1"/>
    </source>
</evidence>
<dbReference type="RefSeq" id="WP_377332059.1">
    <property type="nucleotide sequence ID" value="NZ_JBHSGB010000005.1"/>
</dbReference>
<evidence type="ECO:0000256" key="1">
    <source>
        <dbReference type="SAM" id="SignalP"/>
    </source>
</evidence>
<keyword evidence="3" id="KW-1185">Reference proteome</keyword>
<dbReference type="EMBL" id="JBHSGB010000005">
    <property type="protein sequence ID" value="MFC4654253.1"/>
    <property type="molecule type" value="Genomic_DNA"/>
</dbReference>
<dbReference type="Proteomes" id="UP001595962">
    <property type="component" value="Unassembled WGS sequence"/>
</dbReference>
<reference evidence="3" key="1">
    <citation type="journal article" date="2019" name="Int. J. Syst. Evol. Microbiol.">
        <title>The Global Catalogue of Microorganisms (GCM) 10K type strain sequencing project: providing services to taxonomists for standard genome sequencing and annotation.</title>
        <authorList>
            <consortium name="The Broad Institute Genomics Platform"/>
            <consortium name="The Broad Institute Genome Sequencing Center for Infectious Disease"/>
            <person name="Wu L."/>
            <person name="Ma J."/>
        </authorList>
    </citation>
    <scope>NUCLEOTIDE SEQUENCE [LARGE SCALE GENOMIC DNA]</scope>
    <source>
        <strain evidence="3">DT28</strain>
    </source>
</reference>
<keyword evidence="1" id="KW-0732">Signal</keyword>
<dbReference type="Gene3D" id="3.40.190.10">
    <property type="entry name" value="Periplasmic binding protein-like II"/>
    <property type="match status" value="2"/>
</dbReference>
<accession>A0ABV9JHQ2</accession>
<feature type="signal peptide" evidence="1">
    <location>
        <begin position="1"/>
        <end position="17"/>
    </location>
</feature>